<reference evidence="1 2" key="1">
    <citation type="submission" date="2020-11" db="EMBL/GenBank/DDBJ databases">
        <title>Pseudonocardia abyssalis sp. nov. and Pseudonocardia oceani sp. nov., description and phylogenomic analysis of two novel actinomycetes isolated from the deep Southern Ocean.</title>
        <authorList>
            <person name="Parra J."/>
        </authorList>
    </citation>
    <scope>NUCLEOTIDE SEQUENCE [LARGE SCALE GENOMIC DNA]</scope>
    <source>
        <strain evidence="1 2">KRD-168</strain>
    </source>
</reference>
<evidence type="ECO:0000313" key="2">
    <source>
        <dbReference type="Proteomes" id="UP000694287"/>
    </source>
</evidence>
<name>A0ABS6UWQ2_9PSEU</name>
<dbReference type="EMBL" id="JADQDK010000001">
    <property type="protein sequence ID" value="MBW0136650.1"/>
    <property type="molecule type" value="Genomic_DNA"/>
</dbReference>
<organism evidence="1 2">
    <name type="scientific">Pseudonocardia abyssalis</name>
    <dbReference type="NCBI Taxonomy" id="2792008"/>
    <lineage>
        <taxon>Bacteria</taxon>
        <taxon>Bacillati</taxon>
        <taxon>Actinomycetota</taxon>
        <taxon>Actinomycetes</taxon>
        <taxon>Pseudonocardiales</taxon>
        <taxon>Pseudonocardiaceae</taxon>
        <taxon>Pseudonocardia</taxon>
    </lineage>
</organism>
<keyword evidence="2" id="KW-1185">Reference proteome</keyword>
<dbReference type="Proteomes" id="UP000694287">
    <property type="component" value="Unassembled WGS sequence"/>
</dbReference>
<proteinExistence type="predicted"/>
<evidence type="ECO:0000313" key="1">
    <source>
        <dbReference type="EMBL" id="MBW0136650.1"/>
    </source>
</evidence>
<sequence length="199" mass="22039">MSTLVLPSWVVPDYDAVRECERVSVRLIGLGPRAVTARDAGVAAALVWLTIGEVSPLTHRAVPGTSHADGSWTPGASWELVRAESWVALSVAAGAPAPTAEDWRRLGVEPAPAAVNDTDFAYGVWRTLAWLLGVREDFPVYTAWHRAAGNRRERPHLYRRRPTERDAAWRAAEQAARDQARADARRYWEHVRARVDATA</sequence>
<accession>A0ABS6UWQ2</accession>
<dbReference type="RefSeq" id="WP_218601078.1">
    <property type="nucleotide sequence ID" value="NZ_JADQDJ010000010.1"/>
</dbReference>
<protein>
    <submittedName>
        <fullName evidence="1">Uncharacterized protein</fullName>
    </submittedName>
</protein>
<comment type="caution">
    <text evidence="1">The sequence shown here is derived from an EMBL/GenBank/DDBJ whole genome shotgun (WGS) entry which is preliminary data.</text>
</comment>
<gene>
    <name evidence="1" type="ORF">I4I81_20605</name>
</gene>